<protein>
    <recommendedName>
        <fullName evidence="4">Lipoprotein</fullName>
    </recommendedName>
</protein>
<dbReference type="Proteomes" id="UP000093276">
    <property type="component" value="Chromosome"/>
</dbReference>
<organism evidence="2 3">
    <name type="scientific">Flavobacterium anhuiense</name>
    <dbReference type="NCBI Taxonomy" id="459526"/>
    <lineage>
        <taxon>Bacteria</taxon>
        <taxon>Pseudomonadati</taxon>
        <taxon>Bacteroidota</taxon>
        <taxon>Flavobacteriia</taxon>
        <taxon>Flavobacteriales</taxon>
        <taxon>Flavobacteriaceae</taxon>
        <taxon>Flavobacterium</taxon>
    </lineage>
</organism>
<evidence type="ECO:0000313" key="3">
    <source>
        <dbReference type="Proteomes" id="UP000093276"/>
    </source>
</evidence>
<proteinExistence type="predicted"/>
<evidence type="ECO:0000313" key="2">
    <source>
        <dbReference type="EMBL" id="AOC94452.1"/>
    </source>
</evidence>
<feature type="signal peptide" evidence="1">
    <location>
        <begin position="1"/>
        <end position="29"/>
    </location>
</feature>
<reference evidence="2 3" key="1">
    <citation type="submission" date="2016-08" db="EMBL/GenBank/DDBJ databases">
        <title>Complete genome sequence of Flavobacterium johnsoniae strain GSE09, a volatile-producing biocontrol agent isolated from cucumber (Cucumis sativus).</title>
        <authorList>
            <person name="Jeong J.-J."/>
            <person name="Oh J.Y."/>
            <person name="Jim Y.J."/>
            <person name="Sang M.K."/>
            <person name="Kim K.D."/>
        </authorList>
    </citation>
    <scope>NUCLEOTIDE SEQUENCE [LARGE SCALE GENOMIC DNA]</scope>
    <source>
        <strain evidence="2 3">GSE09</strain>
    </source>
</reference>
<evidence type="ECO:0008006" key="4">
    <source>
        <dbReference type="Google" id="ProtNLM"/>
    </source>
</evidence>
<sequence>MRYFCIKFILNMKKYFYFLSLLLLLVSCTEDIKFNNPAFQTLKDNTFWRAQVYEAGIETNDFFVIEGSLGYEQIKLQLPEPSKKTYVLGINDDVKAIYKDTYKGQEAEFSTGTGKGTGEIIVTEYNTIDNTISGTFKFTAVNSDQNAEKQTMHFSEGVFYKIPVTQGPNFVPVNN</sequence>
<evidence type="ECO:0000256" key="1">
    <source>
        <dbReference type="SAM" id="SignalP"/>
    </source>
</evidence>
<dbReference type="AlphaFoldDB" id="A0AAC9D100"/>
<gene>
    <name evidence="2" type="ORF">BB050_01321</name>
</gene>
<dbReference type="InterPro" id="IPR046219">
    <property type="entry name" value="DUF6252"/>
</dbReference>
<dbReference type="KEGG" id="fjg:BB050_01321"/>
<feature type="chain" id="PRO_5042130542" description="Lipoprotein" evidence="1">
    <location>
        <begin position="30"/>
        <end position="175"/>
    </location>
</feature>
<keyword evidence="1" id="KW-0732">Signal</keyword>
<dbReference type="EMBL" id="CP016907">
    <property type="protein sequence ID" value="AOC94452.1"/>
    <property type="molecule type" value="Genomic_DNA"/>
</dbReference>
<accession>A0AAC9D100</accession>
<name>A0AAC9D100_9FLAO</name>
<dbReference type="PROSITE" id="PS51257">
    <property type="entry name" value="PROKAR_LIPOPROTEIN"/>
    <property type="match status" value="1"/>
</dbReference>
<dbReference type="Pfam" id="PF19765">
    <property type="entry name" value="DUF6252"/>
    <property type="match status" value="1"/>
</dbReference>